<organism evidence="2 3">
    <name type="scientific">Ciona intestinalis</name>
    <name type="common">Transparent sea squirt</name>
    <name type="synonym">Ascidia intestinalis</name>
    <dbReference type="NCBI Taxonomy" id="7719"/>
    <lineage>
        <taxon>Eukaryota</taxon>
        <taxon>Metazoa</taxon>
        <taxon>Chordata</taxon>
        <taxon>Tunicata</taxon>
        <taxon>Ascidiacea</taxon>
        <taxon>Phlebobranchia</taxon>
        <taxon>Cionidae</taxon>
        <taxon>Ciona</taxon>
    </lineage>
</organism>
<accession>F6SID7</accession>
<feature type="region of interest" description="Disordered" evidence="1">
    <location>
        <begin position="1"/>
        <end position="100"/>
    </location>
</feature>
<reference evidence="3" key="1">
    <citation type="journal article" date="2002" name="Science">
        <title>The draft genome of Ciona intestinalis: insights into chordate and vertebrate origins.</title>
        <authorList>
            <person name="Dehal P."/>
            <person name="Satou Y."/>
            <person name="Campbell R.K."/>
            <person name="Chapman J."/>
            <person name="Degnan B."/>
            <person name="De Tomaso A."/>
            <person name="Davidson B."/>
            <person name="Di Gregorio A."/>
            <person name="Gelpke M."/>
            <person name="Goodstein D.M."/>
            <person name="Harafuji N."/>
            <person name="Hastings K.E."/>
            <person name="Ho I."/>
            <person name="Hotta K."/>
            <person name="Huang W."/>
            <person name="Kawashima T."/>
            <person name="Lemaire P."/>
            <person name="Martinez D."/>
            <person name="Meinertzhagen I.A."/>
            <person name="Necula S."/>
            <person name="Nonaka M."/>
            <person name="Putnam N."/>
            <person name="Rash S."/>
            <person name="Saiga H."/>
            <person name="Satake M."/>
            <person name="Terry A."/>
            <person name="Yamada L."/>
            <person name="Wang H.G."/>
            <person name="Awazu S."/>
            <person name="Azumi K."/>
            <person name="Boore J."/>
            <person name="Branno M."/>
            <person name="Chin-Bow S."/>
            <person name="DeSantis R."/>
            <person name="Doyle S."/>
            <person name="Francino P."/>
            <person name="Keys D.N."/>
            <person name="Haga S."/>
            <person name="Hayashi H."/>
            <person name="Hino K."/>
            <person name="Imai K.S."/>
            <person name="Inaba K."/>
            <person name="Kano S."/>
            <person name="Kobayashi K."/>
            <person name="Kobayashi M."/>
            <person name="Lee B.I."/>
            <person name="Makabe K.W."/>
            <person name="Manohar C."/>
            <person name="Matassi G."/>
            <person name="Medina M."/>
            <person name="Mochizuki Y."/>
            <person name="Mount S."/>
            <person name="Morishita T."/>
            <person name="Miura S."/>
            <person name="Nakayama A."/>
            <person name="Nishizaka S."/>
            <person name="Nomoto H."/>
            <person name="Ohta F."/>
            <person name="Oishi K."/>
            <person name="Rigoutsos I."/>
            <person name="Sano M."/>
            <person name="Sasaki A."/>
            <person name="Sasakura Y."/>
            <person name="Shoguchi E."/>
            <person name="Shin-i T."/>
            <person name="Spagnuolo A."/>
            <person name="Stainier D."/>
            <person name="Suzuki M.M."/>
            <person name="Tassy O."/>
            <person name="Takatori N."/>
            <person name="Tokuoka M."/>
            <person name="Yagi K."/>
            <person name="Yoshizaki F."/>
            <person name="Wada S."/>
            <person name="Zhang C."/>
            <person name="Hyatt P.D."/>
            <person name="Larimer F."/>
            <person name="Detter C."/>
            <person name="Doggett N."/>
            <person name="Glavina T."/>
            <person name="Hawkins T."/>
            <person name="Richardson P."/>
            <person name="Lucas S."/>
            <person name="Kohara Y."/>
            <person name="Levine M."/>
            <person name="Satoh N."/>
            <person name="Rokhsar D.S."/>
        </authorList>
    </citation>
    <scope>NUCLEOTIDE SEQUENCE [LARGE SCALE GENOMIC DNA]</scope>
</reference>
<feature type="compositionally biased region" description="Polar residues" evidence="1">
    <location>
        <begin position="1"/>
        <end position="19"/>
    </location>
</feature>
<dbReference type="Ensembl" id="ENSCINT00000000188.3">
    <property type="protein sequence ID" value="ENSCINP00000000188.3"/>
    <property type="gene ID" value="ENSCING00000000127.3"/>
</dbReference>
<keyword evidence="3" id="KW-1185">Reference proteome</keyword>
<proteinExistence type="predicted"/>
<name>F6SID7_CIOIN</name>
<dbReference type="HOGENOM" id="CLU_1348529_0_0_1"/>
<sequence>MTSSDPSINVTPSNPSIDMTPSDPGSPKQGMPPAFAELLATLTKKRPNRGTPRLSPRGTPRLSDRGTSRSRETPSSLKLRKSPQEAAVRERRDSIGTINNNGDCDTDCGDCYKLSENLMRVFDKAEAVFVKQKEMLEVNDRGFDKLCESFQTLHDRISRMQLTNHAHEMKTITVGSPVFELLREYSDKLVGLVHNQLDRTETV</sequence>
<reference evidence="2" key="2">
    <citation type="submission" date="2025-08" db="UniProtKB">
        <authorList>
            <consortium name="Ensembl"/>
        </authorList>
    </citation>
    <scope>IDENTIFICATION</scope>
</reference>
<evidence type="ECO:0000313" key="3">
    <source>
        <dbReference type="Proteomes" id="UP000008144"/>
    </source>
</evidence>
<feature type="compositionally biased region" description="Basic and acidic residues" evidence="1">
    <location>
        <begin position="62"/>
        <end position="72"/>
    </location>
</feature>
<protein>
    <submittedName>
        <fullName evidence="2">Uncharacterized protein</fullName>
    </submittedName>
</protein>
<reference evidence="2" key="3">
    <citation type="submission" date="2025-09" db="UniProtKB">
        <authorList>
            <consortium name="Ensembl"/>
        </authorList>
    </citation>
    <scope>IDENTIFICATION</scope>
</reference>
<dbReference type="InParanoid" id="F6SID7"/>
<evidence type="ECO:0000256" key="1">
    <source>
        <dbReference type="SAM" id="MobiDB-lite"/>
    </source>
</evidence>
<dbReference type="AlphaFoldDB" id="F6SID7"/>
<dbReference type="Proteomes" id="UP000008144">
    <property type="component" value="Unassembled WGS sequence"/>
</dbReference>
<evidence type="ECO:0000313" key="2">
    <source>
        <dbReference type="Ensembl" id="ENSCINP00000000188.3"/>
    </source>
</evidence>